<dbReference type="AlphaFoldDB" id="A0A7C9DB86"/>
<organism evidence="1">
    <name type="scientific">Opuntia streptacantha</name>
    <name type="common">Prickly pear cactus</name>
    <name type="synonym">Opuntia cardona</name>
    <dbReference type="NCBI Taxonomy" id="393608"/>
    <lineage>
        <taxon>Eukaryota</taxon>
        <taxon>Viridiplantae</taxon>
        <taxon>Streptophyta</taxon>
        <taxon>Embryophyta</taxon>
        <taxon>Tracheophyta</taxon>
        <taxon>Spermatophyta</taxon>
        <taxon>Magnoliopsida</taxon>
        <taxon>eudicotyledons</taxon>
        <taxon>Gunneridae</taxon>
        <taxon>Pentapetalae</taxon>
        <taxon>Caryophyllales</taxon>
        <taxon>Cactineae</taxon>
        <taxon>Cactaceae</taxon>
        <taxon>Opuntioideae</taxon>
        <taxon>Opuntia</taxon>
    </lineage>
</organism>
<name>A0A7C9DB86_OPUST</name>
<dbReference type="EMBL" id="GISG01085726">
    <property type="protein sequence ID" value="MBA4633129.1"/>
    <property type="molecule type" value="Transcribed_RNA"/>
</dbReference>
<evidence type="ECO:0000313" key="1">
    <source>
        <dbReference type="EMBL" id="MBA4633129.1"/>
    </source>
</evidence>
<reference evidence="1" key="2">
    <citation type="submission" date="2020-07" db="EMBL/GenBank/DDBJ databases">
        <authorList>
            <person name="Vera ALvarez R."/>
            <person name="Arias-Moreno D.M."/>
            <person name="Jimenez-Jacinto V."/>
            <person name="Jimenez-Bremont J.F."/>
            <person name="Swaminathan K."/>
            <person name="Moose S.P."/>
            <person name="Guerrero-Gonzalez M.L."/>
            <person name="Marino-Ramirez L."/>
            <person name="Landsman D."/>
            <person name="Rodriguez-Kessler M."/>
            <person name="Delgado-Sanchez P."/>
        </authorList>
    </citation>
    <scope>NUCLEOTIDE SEQUENCE</scope>
    <source>
        <tissue evidence="1">Cladode</tissue>
    </source>
</reference>
<proteinExistence type="predicted"/>
<reference evidence="1" key="1">
    <citation type="journal article" date="2013" name="J. Plant Res.">
        <title>Effect of fungi and light on seed germination of three Opuntia species from semiarid lands of central Mexico.</title>
        <authorList>
            <person name="Delgado-Sanchez P."/>
            <person name="Jimenez-Bremont J.F."/>
            <person name="Guerrero-Gonzalez Mde L."/>
            <person name="Flores J."/>
        </authorList>
    </citation>
    <scope>NUCLEOTIDE SEQUENCE</scope>
    <source>
        <tissue evidence="1">Cladode</tissue>
    </source>
</reference>
<protein>
    <submittedName>
        <fullName evidence="1">Uncharacterized protein</fullName>
    </submittedName>
</protein>
<accession>A0A7C9DB86</accession>
<sequence>MIFLSFKFHNHTHINFVQSNLARLHVYIFRTTKNGQGVSPNGPFRKYLPTSFICQAIERLIIRLLRNPAFLLTVRFIRYLDAKSTHYISECRSGFLEIL</sequence>